<sequence length="149" mass="16899">MHDLSRKKSIVSLISAVLIFVFYCLYMYPQYHGGAVESSEAFRFWGSFVLSLTLVSILAHILISIVFNIIFRITTGEKEATFADELDRLIDLKAFRNSFFVFVLGFLLAMGSLVIDQPSQVMFMILIASGFISDVTGSFTKLYHYRRGV</sequence>
<dbReference type="STRING" id="1116391.PM3016_3549"/>
<organism evidence="2 3">
    <name type="scientific">Paenibacillus mucilaginosus 3016</name>
    <dbReference type="NCBI Taxonomy" id="1116391"/>
    <lineage>
        <taxon>Bacteria</taxon>
        <taxon>Bacillati</taxon>
        <taxon>Bacillota</taxon>
        <taxon>Bacilli</taxon>
        <taxon>Bacillales</taxon>
        <taxon>Paenibacillaceae</taxon>
        <taxon>Paenibacillus</taxon>
    </lineage>
</organism>
<protein>
    <submittedName>
        <fullName evidence="2">Uncharacterized protein</fullName>
    </submittedName>
</protein>
<feature type="transmembrane region" description="Helical" evidence="1">
    <location>
        <begin position="121"/>
        <end position="143"/>
    </location>
</feature>
<dbReference type="EMBL" id="CP003235">
    <property type="protein sequence ID" value="AFC30374.1"/>
    <property type="molecule type" value="Genomic_DNA"/>
</dbReference>
<keyword evidence="3" id="KW-1185">Reference proteome</keyword>
<evidence type="ECO:0000313" key="3">
    <source>
        <dbReference type="Proteomes" id="UP000007523"/>
    </source>
</evidence>
<keyword evidence="1" id="KW-0812">Transmembrane</keyword>
<feature type="transmembrane region" description="Helical" evidence="1">
    <location>
        <begin position="48"/>
        <end position="73"/>
    </location>
</feature>
<keyword evidence="1" id="KW-0472">Membrane</keyword>
<accession>H6NMN7</accession>
<gene>
    <name evidence="2" type="ORF">PM3016_3549</name>
</gene>
<dbReference type="AlphaFoldDB" id="H6NMN7"/>
<dbReference type="RefSeq" id="WP_014370341.1">
    <property type="nucleotide sequence ID" value="NC_016935.1"/>
</dbReference>
<dbReference type="Proteomes" id="UP000007523">
    <property type="component" value="Chromosome"/>
</dbReference>
<keyword evidence="1" id="KW-1133">Transmembrane helix</keyword>
<reference evidence="2 3" key="1">
    <citation type="journal article" date="2012" name="J. Bacteriol.">
        <title>Complete Genome Sequence of Paenibacillus mucilaginosus 3016, a Bacterium Functional as Microbial Fertilizer.</title>
        <authorList>
            <person name="Ma M."/>
            <person name="Wang Z."/>
            <person name="Li L."/>
            <person name="Jiang X."/>
            <person name="Guan D."/>
            <person name="Cao F."/>
            <person name="Chen H."/>
            <person name="Wang X."/>
            <person name="Shen D."/>
            <person name="Du B."/>
            <person name="Li J."/>
        </authorList>
    </citation>
    <scope>NUCLEOTIDE SEQUENCE [LARGE SCALE GENOMIC DNA]</scope>
    <source>
        <strain evidence="2 3">3016</strain>
    </source>
</reference>
<dbReference type="HOGENOM" id="CLU_143453_0_0_9"/>
<dbReference type="KEGG" id="pmq:PM3016_3549"/>
<feature type="transmembrane region" description="Helical" evidence="1">
    <location>
        <begin position="94"/>
        <end position="115"/>
    </location>
</feature>
<name>H6NMN7_9BACL</name>
<evidence type="ECO:0000313" key="2">
    <source>
        <dbReference type="EMBL" id="AFC30374.1"/>
    </source>
</evidence>
<feature type="transmembrane region" description="Helical" evidence="1">
    <location>
        <begin position="9"/>
        <end position="28"/>
    </location>
</feature>
<evidence type="ECO:0000256" key="1">
    <source>
        <dbReference type="SAM" id="Phobius"/>
    </source>
</evidence>
<proteinExistence type="predicted"/>